<dbReference type="Proteomes" id="UP001172386">
    <property type="component" value="Unassembled WGS sequence"/>
</dbReference>
<reference evidence="1" key="1">
    <citation type="submission" date="2022-10" db="EMBL/GenBank/DDBJ databases">
        <title>Culturing micro-colonial fungi from biological soil crusts in the Mojave desert and describing Neophaeococcomyces mojavensis, and introducing the new genera and species Taxawa tesnikishii.</title>
        <authorList>
            <person name="Kurbessoian T."/>
            <person name="Stajich J.E."/>
        </authorList>
    </citation>
    <scope>NUCLEOTIDE SEQUENCE</scope>
    <source>
        <strain evidence="1">JES_112</strain>
    </source>
</reference>
<proteinExistence type="predicted"/>
<evidence type="ECO:0000313" key="2">
    <source>
        <dbReference type="Proteomes" id="UP001172386"/>
    </source>
</evidence>
<comment type="caution">
    <text evidence="1">The sequence shown here is derived from an EMBL/GenBank/DDBJ whole genome shotgun (WGS) entry which is preliminary data.</text>
</comment>
<name>A0ACC2ZXA7_9EURO</name>
<dbReference type="EMBL" id="JAPDRQ010000204">
    <property type="protein sequence ID" value="KAJ9652326.1"/>
    <property type="molecule type" value="Genomic_DNA"/>
</dbReference>
<organism evidence="1 2">
    <name type="scientific">Neophaeococcomyces mojaviensis</name>
    <dbReference type="NCBI Taxonomy" id="3383035"/>
    <lineage>
        <taxon>Eukaryota</taxon>
        <taxon>Fungi</taxon>
        <taxon>Dikarya</taxon>
        <taxon>Ascomycota</taxon>
        <taxon>Pezizomycotina</taxon>
        <taxon>Eurotiomycetes</taxon>
        <taxon>Chaetothyriomycetidae</taxon>
        <taxon>Chaetothyriales</taxon>
        <taxon>Chaetothyriales incertae sedis</taxon>
        <taxon>Neophaeococcomyces</taxon>
    </lineage>
</organism>
<protein>
    <submittedName>
        <fullName evidence="1">Mitochondrial acyl carrier protein</fullName>
    </submittedName>
</protein>
<accession>A0ACC2ZXA7</accession>
<evidence type="ECO:0000313" key="1">
    <source>
        <dbReference type="EMBL" id="KAJ9652326.1"/>
    </source>
</evidence>
<gene>
    <name evidence="1" type="primary">ACP2</name>
    <name evidence="1" type="ORF">H2198_008414</name>
</gene>
<sequence length="138" mass="15159">MFRAVAVRALRAAARPQYTQQFIARPQVAASLLQTSQSVPSFKVSSIRYYSAPADLSREEVQGRIMDLLKNFDKVSDASKISGAAHFSNDLGLDSLDTVEVVMAIEEEFSIEIPDKEADAIHSVEQAVTYICAQPDAH</sequence>
<keyword evidence="2" id="KW-1185">Reference proteome</keyword>